<dbReference type="GO" id="GO:0020037">
    <property type="term" value="F:heme binding"/>
    <property type="evidence" value="ECO:0007669"/>
    <property type="project" value="InterPro"/>
</dbReference>
<dbReference type="AlphaFoldDB" id="A0A443NZK4"/>
<dbReference type="PANTHER" id="PTHR47943:SF2">
    <property type="entry name" value="CYTOCHROME P450"/>
    <property type="match status" value="1"/>
</dbReference>
<sequence length="1000" mass="112867">MQLLSSKFEKREEGMKEVVATRGICSFLYLLHVLGRKGKMMKSPRVGGSKGKLPPGPRGLPIRGSLPTLGHLPHITLHQWAKKYGPIMYLRLGRIPTVVVSSPHAAQLFLKTHDLVFANRACTEYGRLIHYNFKGLSFCQYGSYWRNVRKLCTLELLSNLKVESLRPMRREELSLLIELIKDSAKAHDVVDLTTMVASLSRDTTCRMVFGKKYNEETLGEGGFKAVAEDLMHLAAAFNVSEYIPCTRGLDLQGVSRRMLVIAKVLDEFFDKVIQEHLAAVAGEEKKHRDFVDYMLGLLESGDYEFLFDRTNIKAIMSNMLVAAIDTTPTTIVWTLSELMKHPRVMEKAQQELENFVGTDRMVDESDLAKLDYLDMVVKESMRLHPPVPFLLPHESMEDCMADGFYIPKGSRLIVNAWAIGRDPEAWPNPEGFKPERFIGTDIDVRGHDFQLLPFGSGRRGCPAMQMGLTMVRLVVAQLIHCFNWELPNGTGPADLDMDENPLLLLLIIGICSFLYLLHVLGRKGKMMKSPRVGGSKGKLPPGPRGLPILGSLPMLGHLPHITLHQWAKKYGPIMYLRLGQIPTVVVSSPHAAQQFLKTHDLVFANRACNEYGRLINYNFKGLSFCQYGSYWRNVRKLCTLELLSNLKVESLRPMRREELSLLIELIKDAAKAHDVVDLTTMVASLSRDTTCRMVFGKKYNEETLGEGGFKAVGEDLMHLAAAFNVSEYIPCTRGLDLQGVGRRMIAIAKELDEFFDKVIEEHLAAVAGEEKKHRDFVDYMLEFLESGDYEFLFDRTNIKAIMSDMLIAAIDTTPTAVVWTLSELMKHPRVMEKAQQELENFVGTDRMVDESDFAKLDYLDMVVKESMRLHPPVPFLLPHESMEDCMVDGFYIPKGSRVIVNAWAIGRDPEAWPNPEEFKPERFIGTDIDVRGHDFQLLPFGSGRRGCPAMQMGLTMVRLVVAQLIHCFNWELPNGMGPADLDMAEKFSLRSCVWVGDGKG</sequence>
<dbReference type="InterPro" id="IPR036396">
    <property type="entry name" value="Cyt_P450_sf"/>
</dbReference>
<name>A0A443NZK4_9MAGN</name>
<accession>A0A443NZK4</accession>
<keyword evidence="9" id="KW-0472">Membrane</keyword>
<dbReference type="FunFam" id="1.10.630.10:FF:000011">
    <property type="entry name" value="Cytochrome P450 83B1"/>
    <property type="match status" value="2"/>
</dbReference>
<evidence type="ECO:0000256" key="7">
    <source>
        <dbReference type="ARBA" id="ARBA00023004"/>
    </source>
</evidence>
<comment type="cofactor">
    <cofactor evidence="1 10">
        <name>heme</name>
        <dbReference type="ChEBI" id="CHEBI:30413"/>
    </cofactor>
</comment>
<dbReference type="PRINTS" id="PR00385">
    <property type="entry name" value="P450"/>
</dbReference>
<dbReference type="GO" id="GO:0005506">
    <property type="term" value="F:iron ion binding"/>
    <property type="evidence" value="ECO:0007669"/>
    <property type="project" value="InterPro"/>
</dbReference>
<proteinExistence type="inferred from homology"/>
<organism evidence="11 12">
    <name type="scientific">Cinnamomum micranthum f. kanehirae</name>
    <dbReference type="NCBI Taxonomy" id="337451"/>
    <lineage>
        <taxon>Eukaryota</taxon>
        <taxon>Viridiplantae</taxon>
        <taxon>Streptophyta</taxon>
        <taxon>Embryophyta</taxon>
        <taxon>Tracheophyta</taxon>
        <taxon>Spermatophyta</taxon>
        <taxon>Magnoliopsida</taxon>
        <taxon>Magnoliidae</taxon>
        <taxon>Laurales</taxon>
        <taxon>Lauraceae</taxon>
        <taxon>Cinnamomum</taxon>
    </lineage>
</organism>
<dbReference type="EMBL" id="QPKB01000004">
    <property type="protein sequence ID" value="RWR83939.1"/>
    <property type="molecule type" value="Genomic_DNA"/>
</dbReference>
<dbReference type="InterPro" id="IPR001128">
    <property type="entry name" value="Cyt_P450"/>
</dbReference>
<evidence type="ECO:0000256" key="2">
    <source>
        <dbReference type="ARBA" id="ARBA00004370"/>
    </source>
</evidence>
<evidence type="ECO:0000256" key="3">
    <source>
        <dbReference type="ARBA" id="ARBA00010617"/>
    </source>
</evidence>
<keyword evidence="12" id="KW-1185">Reference proteome</keyword>
<protein>
    <submittedName>
        <fullName evidence="11">Cytochrome P450 CYP736A12</fullName>
    </submittedName>
</protein>
<comment type="caution">
    <text evidence="11">The sequence shown here is derived from an EMBL/GenBank/DDBJ whole genome shotgun (WGS) entry which is preliminary data.</text>
</comment>
<keyword evidence="6" id="KW-0560">Oxidoreductase</keyword>
<reference evidence="11 12" key="1">
    <citation type="journal article" date="2019" name="Nat. Plants">
        <title>Stout camphor tree genome fills gaps in understanding of flowering plant genome evolution.</title>
        <authorList>
            <person name="Chaw S.M."/>
            <person name="Liu Y.C."/>
            <person name="Wu Y.W."/>
            <person name="Wang H.Y."/>
            <person name="Lin C.I."/>
            <person name="Wu C.S."/>
            <person name="Ke H.M."/>
            <person name="Chang L.Y."/>
            <person name="Hsu C.Y."/>
            <person name="Yang H.T."/>
            <person name="Sudianto E."/>
            <person name="Hsu M.H."/>
            <person name="Wu K.P."/>
            <person name="Wang L.N."/>
            <person name="Leebens-Mack J.H."/>
            <person name="Tsai I.J."/>
        </authorList>
    </citation>
    <scope>NUCLEOTIDE SEQUENCE [LARGE SCALE GENOMIC DNA]</scope>
    <source>
        <strain evidence="12">cv. Chaw 1501</strain>
        <tissue evidence="11">Young leaves</tissue>
    </source>
</reference>
<feature type="binding site" description="axial binding residue" evidence="10">
    <location>
        <position position="947"/>
    </location>
    <ligand>
        <name>heme</name>
        <dbReference type="ChEBI" id="CHEBI:30413"/>
    </ligand>
    <ligandPart>
        <name>Fe</name>
        <dbReference type="ChEBI" id="CHEBI:18248"/>
    </ligandPart>
</feature>
<dbReference type="Proteomes" id="UP000283530">
    <property type="component" value="Unassembled WGS sequence"/>
</dbReference>
<evidence type="ECO:0000256" key="4">
    <source>
        <dbReference type="ARBA" id="ARBA00022617"/>
    </source>
</evidence>
<dbReference type="Gene3D" id="1.10.630.10">
    <property type="entry name" value="Cytochrome P450"/>
    <property type="match status" value="2"/>
</dbReference>
<dbReference type="OrthoDB" id="2789670at2759"/>
<keyword evidence="7 10" id="KW-0408">Iron</keyword>
<comment type="subcellular location">
    <subcellularLocation>
        <location evidence="2">Membrane</location>
    </subcellularLocation>
</comment>
<keyword evidence="8" id="KW-0503">Monooxygenase</keyword>
<evidence type="ECO:0000256" key="1">
    <source>
        <dbReference type="ARBA" id="ARBA00001971"/>
    </source>
</evidence>
<evidence type="ECO:0000256" key="9">
    <source>
        <dbReference type="ARBA" id="ARBA00023136"/>
    </source>
</evidence>
<comment type="similarity">
    <text evidence="3">Belongs to the cytochrome P450 family.</text>
</comment>
<dbReference type="STRING" id="337451.A0A443NZK4"/>
<evidence type="ECO:0000313" key="12">
    <source>
        <dbReference type="Proteomes" id="UP000283530"/>
    </source>
</evidence>
<dbReference type="Pfam" id="PF00067">
    <property type="entry name" value="p450"/>
    <property type="match status" value="2"/>
</dbReference>
<keyword evidence="5 10" id="KW-0479">Metal-binding</keyword>
<keyword evidence="4 10" id="KW-0349">Heme</keyword>
<evidence type="ECO:0000256" key="8">
    <source>
        <dbReference type="ARBA" id="ARBA00023033"/>
    </source>
</evidence>
<dbReference type="SUPFAM" id="SSF48264">
    <property type="entry name" value="Cytochrome P450"/>
    <property type="match status" value="2"/>
</dbReference>
<dbReference type="PROSITE" id="PS00086">
    <property type="entry name" value="CYTOCHROME_P450"/>
    <property type="match status" value="2"/>
</dbReference>
<dbReference type="CDD" id="cd11072">
    <property type="entry name" value="CYP71-like"/>
    <property type="match status" value="2"/>
</dbReference>
<evidence type="ECO:0000256" key="5">
    <source>
        <dbReference type="ARBA" id="ARBA00022723"/>
    </source>
</evidence>
<dbReference type="InterPro" id="IPR002401">
    <property type="entry name" value="Cyt_P450_E_grp-I"/>
</dbReference>
<evidence type="ECO:0000256" key="6">
    <source>
        <dbReference type="ARBA" id="ARBA00023002"/>
    </source>
</evidence>
<dbReference type="GO" id="GO:0016705">
    <property type="term" value="F:oxidoreductase activity, acting on paired donors, with incorporation or reduction of molecular oxygen"/>
    <property type="evidence" value="ECO:0007669"/>
    <property type="project" value="InterPro"/>
</dbReference>
<dbReference type="GO" id="GO:0004497">
    <property type="term" value="F:monooxygenase activity"/>
    <property type="evidence" value="ECO:0007669"/>
    <property type="project" value="UniProtKB-KW"/>
</dbReference>
<evidence type="ECO:0000256" key="10">
    <source>
        <dbReference type="PIRSR" id="PIRSR602401-1"/>
    </source>
</evidence>
<dbReference type="InterPro" id="IPR017972">
    <property type="entry name" value="Cyt_P450_CS"/>
</dbReference>
<dbReference type="GO" id="GO:0016020">
    <property type="term" value="C:membrane"/>
    <property type="evidence" value="ECO:0007669"/>
    <property type="project" value="UniProtKB-SubCell"/>
</dbReference>
<evidence type="ECO:0000313" key="11">
    <source>
        <dbReference type="EMBL" id="RWR83939.1"/>
    </source>
</evidence>
<gene>
    <name evidence="11" type="ORF">CKAN_01272000</name>
</gene>
<dbReference type="PRINTS" id="PR00463">
    <property type="entry name" value="EP450I"/>
</dbReference>
<dbReference type="PANTHER" id="PTHR47943">
    <property type="entry name" value="CYTOCHROME P450 93A3-LIKE"/>
    <property type="match status" value="1"/>
</dbReference>